<sequence length="407" mass="45929">MKIPLHHPMYAAVVAMVFAGQPVHACLNDRDTLAEEAQKHPDILQAITGRFERNPPLYYQMRITRVENDLQTHPDNLDEYDDIAVACDRLGRDDEAISWEERKMGRLPQYDPGNAAMKEQWYKCYANIGTARVHRWLRAGAKPARIVEVKQARQEIAGAVRIKPNAHFGRETYQLAVMDWIIDSSSTQTSYGTSDTLADYLIQNPPESDKSLRGAGTALAGLITLGNAWESVDIFTALAAAAPHASVLRSEYHLSSLATLRAEELRKAGHKSLFEVGKEHTVSSDLAQSDDGRTFAQLRAEADRWQRARTDYMMARLTAGRHPDTDPTFWADYRPAPAPQLEDEWGRKLHMFLRRRFSGNAMLIEMLIYLFGISLGGYGAVRLTQFLMRRLIGRWRTRKSASPASTS</sequence>
<gene>
    <name evidence="1" type="ORF">CCAX7_11170</name>
</gene>
<accession>A0A402CUR2</accession>
<name>A0A402CUR2_9BACT</name>
<evidence type="ECO:0000313" key="2">
    <source>
        <dbReference type="Proteomes" id="UP000287394"/>
    </source>
</evidence>
<dbReference type="OrthoDB" id="214462at2"/>
<reference evidence="1 2" key="1">
    <citation type="journal article" date="2019" name="Int. J. Syst. Evol. Microbiol.">
        <title>Capsulimonas corticalis gen. nov., sp. nov., an aerobic capsulated bacterium, of a novel bacterial order, Capsulimonadales ord. nov., of the class Armatimonadia of the phylum Armatimonadetes.</title>
        <authorList>
            <person name="Li J."/>
            <person name="Kudo C."/>
            <person name="Tonouchi A."/>
        </authorList>
    </citation>
    <scope>NUCLEOTIDE SEQUENCE [LARGE SCALE GENOMIC DNA]</scope>
    <source>
        <strain evidence="1 2">AX-7</strain>
    </source>
</reference>
<dbReference type="KEGG" id="ccot:CCAX7_11170"/>
<proteinExistence type="predicted"/>
<dbReference type="AlphaFoldDB" id="A0A402CUR2"/>
<dbReference type="EMBL" id="AP025739">
    <property type="protein sequence ID" value="BDI29066.1"/>
    <property type="molecule type" value="Genomic_DNA"/>
</dbReference>
<protein>
    <submittedName>
        <fullName evidence="1">Uncharacterized protein</fullName>
    </submittedName>
</protein>
<evidence type="ECO:0000313" key="1">
    <source>
        <dbReference type="EMBL" id="BDI29066.1"/>
    </source>
</evidence>
<keyword evidence="2" id="KW-1185">Reference proteome</keyword>
<dbReference type="Proteomes" id="UP000287394">
    <property type="component" value="Chromosome"/>
</dbReference>
<organism evidence="1 2">
    <name type="scientific">Capsulimonas corticalis</name>
    <dbReference type="NCBI Taxonomy" id="2219043"/>
    <lineage>
        <taxon>Bacteria</taxon>
        <taxon>Bacillati</taxon>
        <taxon>Armatimonadota</taxon>
        <taxon>Armatimonadia</taxon>
        <taxon>Capsulimonadales</taxon>
        <taxon>Capsulimonadaceae</taxon>
        <taxon>Capsulimonas</taxon>
    </lineage>
</organism>
<dbReference type="RefSeq" id="WP_125205935.1">
    <property type="nucleotide sequence ID" value="NZ_AP025739.1"/>
</dbReference>